<dbReference type="Proteomes" id="UP000195787">
    <property type="component" value="Unassembled WGS sequence"/>
</dbReference>
<dbReference type="AlphaFoldDB" id="A0A1R4FR34"/>
<accession>A0A1R4FR34</accession>
<feature type="transmembrane region" description="Helical" evidence="1">
    <location>
        <begin position="32"/>
        <end position="53"/>
    </location>
</feature>
<dbReference type="RefSeq" id="WP_407640216.1">
    <property type="nucleotide sequence ID" value="NZ_FUHU01000026.1"/>
</dbReference>
<dbReference type="GeneID" id="303172770"/>
<keyword evidence="3" id="KW-1185">Reference proteome</keyword>
<evidence type="ECO:0000256" key="1">
    <source>
        <dbReference type="SAM" id="Phobius"/>
    </source>
</evidence>
<dbReference type="InterPro" id="IPR046550">
    <property type="entry name" value="DUF6704"/>
</dbReference>
<keyword evidence="1" id="KW-1133">Transmembrane helix</keyword>
<evidence type="ECO:0000313" key="3">
    <source>
        <dbReference type="Proteomes" id="UP000195787"/>
    </source>
</evidence>
<dbReference type="NCBIfam" id="NF041681">
    <property type="entry name" value="HGxxPAAW"/>
    <property type="match status" value="1"/>
</dbReference>
<name>A0A1R4FR34_9MICO</name>
<feature type="transmembrane region" description="Helical" evidence="1">
    <location>
        <begin position="59"/>
        <end position="77"/>
    </location>
</feature>
<proteinExistence type="predicted"/>
<dbReference type="EMBL" id="FUHU01000026">
    <property type="protein sequence ID" value="SJM58263.1"/>
    <property type="molecule type" value="Genomic_DNA"/>
</dbReference>
<protein>
    <submittedName>
        <fullName evidence="2">Uncharacterized protein</fullName>
    </submittedName>
</protein>
<organism evidence="2 3">
    <name type="scientific">Agrococcus casei LMG 22410</name>
    <dbReference type="NCBI Taxonomy" id="1255656"/>
    <lineage>
        <taxon>Bacteria</taxon>
        <taxon>Bacillati</taxon>
        <taxon>Actinomycetota</taxon>
        <taxon>Actinomycetes</taxon>
        <taxon>Micrococcales</taxon>
        <taxon>Microbacteriaceae</taxon>
        <taxon>Agrococcus</taxon>
    </lineage>
</organism>
<reference evidence="2 3" key="1">
    <citation type="submission" date="2017-02" db="EMBL/GenBank/DDBJ databases">
        <authorList>
            <person name="Peterson S.W."/>
        </authorList>
    </citation>
    <scope>NUCLEOTIDE SEQUENCE [LARGE SCALE GENOMIC DNA]</scope>
    <source>
        <strain evidence="2 3">LMG 22410</strain>
    </source>
</reference>
<keyword evidence="1" id="KW-0812">Transmembrane</keyword>
<evidence type="ECO:0000313" key="2">
    <source>
        <dbReference type="EMBL" id="SJM58263.1"/>
    </source>
</evidence>
<sequence length="91" mass="9639">MSEQLVEQESAGEEFLAEIPAEHIDPGHGNSVAAWATVLIMLVAITAGCVFFWLDMVLLVWVCAGVVVLGALVGWLLNKMGFGAKSSAHGK</sequence>
<dbReference type="Pfam" id="PF20447">
    <property type="entry name" value="DUF6704"/>
    <property type="match status" value="1"/>
</dbReference>
<keyword evidence="1" id="KW-0472">Membrane</keyword>
<gene>
    <name evidence="2" type="ORF">CZ674_06005</name>
</gene>